<evidence type="ECO:0000313" key="8">
    <source>
        <dbReference type="EMBL" id="PPQ72362.1"/>
    </source>
</evidence>
<dbReference type="Gene3D" id="3.40.109.10">
    <property type="entry name" value="NADH Oxidase"/>
    <property type="match status" value="1"/>
</dbReference>
<evidence type="ECO:0000256" key="2">
    <source>
        <dbReference type="ARBA" id="ARBA00004496"/>
    </source>
</evidence>
<protein>
    <recommendedName>
        <fullName evidence="7">Nitroreductase domain-containing protein</fullName>
    </recommendedName>
</protein>
<dbReference type="SUPFAM" id="SSF55469">
    <property type="entry name" value="FMN-dependent nitroreductase-like"/>
    <property type="match status" value="1"/>
</dbReference>
<dbReference type="GO" id="GO:0034599">
    <property type="term" value="P:cellular response to oxidative stress"/>
    <property type="evidence" value="ECO:0007669"/>
    <property type="project" value="InterPro"/>
</dbReference>
<dbReference type="PANTHER" id="PTHR43035:SF1">
    <property type="entry name" value="FATTY ACID REPRESSION MUTANT PROTEIN 2-RELATED"/>
    <property type="match status" value="1"/>
</dbReference>
<feature type="domain" description="Nitroreductase" evidence="7">
    <location>
        <begin position="18"/>
        <end position="174"/>
    </location>
</feature>
<dbReference type="InterPro" id="IPR000415">
    <property type="entry name" value="Nitroreductase-like"/>
</dbReference>
<dbReference type="InterPro" id="IPR033877">
    <property type="entry name" value="Frm2/Hbn1"/>
</dbReference>
<evidence type="ECO:0000313" key="9">
    <source>
        <dbReference type="Proteomes" id="UP000284706"/>
    </source>
</evidence>
<evidence type="ECO:0000259" key="7">
    <source>
        <dbReference type="Pfam" id="PF00881"/>
    </source>
</evidence>
<gene>
    <name evidence="8" type="ORF">CVT26_007322</name>
</gene>
<comment type="subcellular location">
    <subcellularLocation>
        <location evidence="2">Cytoplasm</location>
    </subcellularLocation>
    <subcellularLocation>
        <location evidence="1">Nucleus</location>
    </subcellularLocation>
</comment>
<reference evidence="8 9" key="1">
    <citation type="journal article" date="2018" name="Evol. Lett.">
        <title>Horizontal gene cluster transfer increased hallucinogenic mushroom diversity.</title>
        <authorList>
            <person name="Reynolds H.T."/>
            <person name="Vijayakumar V."/>
            <person name="Gluck-Thaler E."/>
            <person name="Korotkin H.B."/>
            <person name="Matheny P.B."/>
            <person name="Slot J.C."/>
        </authorList>
    </citation>
    <scope>NUCLEOTIDE SEQUENCE [LARGE SCALE GENOMIC DNA]</scope>
    <source>
        <strain evidence="8 9">SRW20</strain>
    </source>
</reference>
<evidence type="ECO:0000256" key="5">
    <source>
        <dbReference type="ARBA" id="ARBA00023002"/>
    </source>
</evidence>
<organism evidence="8 9">
    <name type="scientific">Gymnopilus dilepis</name>
    <dbReference type="NCBI Taxonomy" id="231916"/>
    <lineage>
        <taxon>Eukaryota</taxon>
        <taxon>Fungi</taxon>
        <taxon>Dikarya</taxon>
        <taxon>Basidiomycota</taxon>
        <taxon>Agaricomycotina</taxon>
        <taxon>Agaricomycetes</taxon>
        <taxon>Agaricomycetidae</taxon>
        <taxon>Agaricales</taxon>
        <taxon>Agaricineae</taxon>
        <taxon>Hymenogastraceae</taxon>
        <taxon>Gymnopilus</taxon>
    </lineage>
</organism>
<keyword evidence="5" id="KW-0560">Oxidoreductase</keyword>
<evidence type="ECO:0000256" key="4">
    <source>
        <dbReference type="ARBA" id="ARBA00022490"/>
    </source>
</evidence>
<dbReference type="OrthoDB" id="2138173at2759"/>
<name>A0A409W1H2_9AGAR</name>
<dbReference type="InParanoid" id="A0A409W1H2"/>
<accession>A0A409W1H2</accession>
<dbReference type="GO" id="GO:0005634">
    <property type="term" value="C:nucleus"/>
    <property type="evidence" value="ECO:0007669"/>
    <property type="project" value="UniProtKB-SubCell"/>
</dbReference>
<dbReference type="Proteomes" id="UP000284706">
    <property type="component" value="Unassembled WGS sequence"/>
</dbReference>
<dbReference type="AlphaFoldDB" id="A0A409W1H2"/>
<dbReference type="GO" id="GO:0005737">
    <property type="term" value="C:cytoplasm"/>
    <property type="evidence" value="ECO:0007669"/>
    <property type="project" value="UniProtKB-SubCell"/>
</dbReference>
<dbReference type="STRING" id="231916.A0A409W1H2"/>
<dbReference type="PANTHER" id="PTHR43035">
    <property type="entry name" value="FATTY ACID REPRESSION MUTANT PROTEIN 2-RELATED"/>
    <property type="match status" value="1"/>
</dbReference>
<evidence type="ECO:0000256" key="3">
    <source>
        <dbReference type="ARBA" id="ARBA00007118"/>
    </source>
</evidence>
<keyword evidence="4" id="KW-0963">Cytoplasm</keyword>
<proteinExistence type="inferred from homology"/>
<comment type="similarity">
    <text evidence="3">Belongs to the nitroreductase family.</text>
</comment>
<comment type="caution">
    <text evidence="8">The sequence shown here is derived from an EMBL/GenBank/DDBJ whole genome shotgun (WGS) entry which is preliminary data.</text>
</comment>
<keyword evidence="6" id="KW-0539">Nucleus</keyword>
<dbReference type="InterPro" id="IPR029479">
    <property type="entry name" value="Nitroreductase"/>
</dbReference>
<evidence type="ECO:0000256" key="1">
    <source>
        <dbReference type="ARBA" id="ARBA00004123"/>
    </source>
</evidence>
<keyword evidence="9" id="KW-1185">Reference proteome</keyword>
<dbReference type="GO" id="GO:0016491">
    <property type="term" value="F:oxidoreductase activity"/>
    <property type="evidence" value="ECO:0007669"/>
    <property type="project" value="UniProtKB-KW"/>
</dbReference>
<dbReference type="FunFam" id="3.40.109.10:FF:000001">
    <property type="entry name" value="Nitroreductase family"/>
    <property type="match status" value="1"/>
</dbReference>
<dbReference type="Pfam" id="PF00881">
    <property type="entry name" value="Nitroreductase"/>
    <property type="match status" value="1"/>
</dbReference>
<sequence length="202" mass="23074">MPSAYDVPFLEAIKLPKSSPISDERIVHLVRHAIKYAPSPFHVQSCRAIVLFGAEHDRLWDFARVRAKEQMDEETWKRSEGKIGEYKGAYGTVLFFEDTEAVKKFPPFLQDLIAQFPEWAEHSNGMNQFIAWTAFNTEGLGANLQHYQKMIEKDVQATWNVPETWVLRAQLVFGTATGPPRGGVNKEFAPYEGRLLVYGQKN</sequence>
<dbReference type="EMBL" id="NHYE01005461">
    <property type="protein sequence ID" value="PPQ72362.1"/>
    <property type="molecule type" value="Genomic_DNA"/>
</dbReference>
<evidence type="ECO:0000256" key="6">
    <source>
        <dbReference type="ARBA" id="ARBA00023242"/>
    </source>
</evidence>